<feature type="region of interest" description="Disordered" evidence="1">
    <location>
        <begin position="29"/>
        <end position="61"/>
    </location>
</feature>
<dbReference type="EMBL" id="CP011058">
    <property type="protein sequence ID" value="AJY75608.1"/>
    <property type="molecule type" value="Genomic_DNA"/>
</dbReference>
<dbReference type="Gene3D" id="3.40.190.10">
    <property type="entry name" value="Periplasmic binding protein-like II"/>
    <property type="match status" value="1"/>
</dbReference>
<keyword evidence="4" id="KW-1185">Reference proteome</keyword>
<keyword evidence="2" id="KW-0732">Signal</keyword>
<dbReference type="SUPFAM" id="SSF53850">
    <property type="entry name" value="Periplasmic binding protein-like II"/>
    <property type="match status" value="1"/>
</dbReference>
<gene>
    <name evidence="3" type="ORF">VN24_14890</name>
</gene>
<organism evidence="3 4">
    <name type="scientific">Paenibacillus beijingensis</name>
    <dbReference type="NCBI Taxonomy" id="1126833"/>
    <lineage>
        <taxon>Bacteria</taxon>
        <taxon>Bacillati</taxon>
        <taxon>Bacillota</taxon>
        <taxon>Bacilli</taxon>
        <taxon>Bacillales</taxon>
        <taxon>Paenibacillaceae</taxon>
        <taxon>Paenibacillus</taxon>
    </lineage>
</organism>
<dbReference type="PANTHER" id="PTHR43649">
    <property type="entry name" value="ARABINOSE-BINDING PROTEIN-RELATED"/>
    <property type="match status" value="1"/>
</dbReference>
<feature type="compositionally biased region" description="Polar residues" evidence="1">
    <location>
        <begin position="29"/>
        <end position="41"/>
    </location>
</feature>
<evidence type="ECO:0008006" key="5">
    <source>
        <dbReference type="Google" id="ProtNLM"/>
    </source>
</evidence>
<evidence type="ECO:0000256" key="2">
    <source>
        <dbReference type="SAM" id="SignalP"/>
    </source>
</evidence>
<dbReference type="Proteomes" id="UP000032633">
    <property type="component" value="Chromosome"/>
</dbReference>
<dbReference type="PATRIC" id="fig|1126833.4.peg.3264"/>
<reference evidence="3 4" key="1">
    <citation type="journal article" date="2015" name="J. Biotechnol.">
        <title>Complete genome sequence of Paenibacillus beijingensis 7188(T) (=DSM 24997(T)), a novel rhizobacterium from jujube garden soil.</title>
        <authorList>
            <person name="Kwak Y."/>
            <person name="Shin J.H."/>
        </authorList>
    </citation>
    <scope>NUCLEOTIDE SEQUENCE [LARGE SCALE GENOMIC DNA]</scope>
    <source>
        <strain evidence="3 4">DSM 24997</strain>
    </source>
</reference>
<evidence type="ECO:0000256" key="1">
    <source>
        <dbReference type="SAM" id="MobiDB-lite"/>
    </source>
</evidence>
<evidence type="ECO:0000313" key="3">
    <source>
        <dbReference type="EMBL" id="AJY75608.1"/>
    </source>
</evidence>
<dbReference type="KEGG" id="pbj:VN24_14890"/>
<dbReference type="RefSeq" id="WP_045671036.1">
    <property type="nucleotide sequence ID" value="NZ_CP011058.1"/>
</dbReference>
<dbReference type="PROSITE" id="PS51257">
    <property type="entry name" value="PROKAR_LIPOPROTEIN"/>
    <property type="match status" value="1"/>
</dbReference>
<accession>A0A0D5NL21</accession>
<dbReference type="AlphaFoldDB" id="A0A0D5NL21"/>
<dbReference type="STRING" id="1126833.VN24_14890"/>
<dbReference type="PANTHER" id="PTHR43649:SF16">
    <property type="entry name" value="SUGAR-BINDING LIPOPROTEIN"/>
    <property type="match status" value="1"/>
</dbReference>
<feature type="chain" id="PRO_5039662917" description="ABC transporter substrate-binding protein" evidence="2">
    <location>
        <begin position="27"/>
        <end position="476"/>
    </location>
</feature>
<reference evidence="4" key="2">
    <citation type="submission" date="2015-03" db="EMBL/GenBank/DDBJ databases">
        <title>Genome sequence of Paenibacillus beijingensis strain DSM 24997T.</title>
        <authorList>
            <person name="Kwak Y."/>
            <person name="Shin J.-H."/>
        </authorList>
    </citation>
    <scope>NUCLEOTIDE SEQUENCE [LARGE SCALE GENOMIC DNA]</scope>
    <source>
        <strain evidence="4">DSM 24997</strain>
    </source>
</reference>
<name>A0A0D5NL21_9BACL</name>
<feature type="signal peptide" evidence="2">
    <location>
        <begin position="1"/>
        <end position="26"/>
    </location>
</feature>
<dbReference type="Pfam" id="PF13416">
    <property type="entry name" value="SBP_bac_8"/>
    <property type="match status" value="1"/>
</dbReference>
<proteinExistence type="predicted"/>
<feature type="compositionally biased region" description="Low complexity" evidence="1">
    <location>
        <begin position="42"/>
        <end position="54"/>
    </location>
</feature>
<dbReference type="InterPro" id="IPR006059">
    <property type="entry name" value="SBP"/>
</dbReference>
<protein>
    <recommendedName>
        <fullName evidence="5">ABC transporter substrate-binding protein</fullName>
    </recommendedName>
</protein>
<dbReference type="InterPro" id="IPR050490">
    <property type="entry name" value="Bact_solute-bd_prot1"/>
</dbReference>
<dbReference type="HOGENOM" id="CLU_031285_8_0_9"/>
<sequence>MKRFGGFRPKGASLLVLLFIVGISTACSTGNNSGNNAPTTDSTKTSEASTNTAAETKEEEPKIVEIRVWDKPAPDASTKAVSEELFAKFEETHPHIKVIHEDETQTREKFMAAVAGGEQPEVFRPAFPDMQGYVQAGIVADLTDLVNNSPDKANFIDGAFDMATVDGKIYGIPNNMYTTGLYYNKKLFANAGIKNPPATWEEFAETAKAVQAANPGTFGFDILGMDWGDWHFEYYVWQAGGDLTELQPDGTVKLKFTSDATVKALQYYKDLKWTHKIVQSNVLQSYEENNKDFYTGKTAMILGASDGFGAYVGKGMDPNDIGFAPYPVGPAGVGPSQAGGQFWSISPKATPEQKQAAFEYIMFMMSPESQEAILQFRKDNGLGINPLNVLKVVDTSKYIDGLPADFVAGIQKAAEHQQLEYYLKSQLSPYIVKPIQKILLDKNADPLTELKAAEALAQKEVIEKYNKDILSGAKSS</sequence>
<dbReference type="OrthoDB" id="9782846at2"/>
<evidence type="ECO:0000313" key="4">
    <source>
        <dbReference type="Proteomes" id="UP000032633"/>
    </source>
</evidence>